<reference evidence="1" key="1">
    <citation type="submission" date="2019-08" db="EMBL/GenBank/DDBJ databases">
        <authorList>
            <person name="Kucharzyk K."/>
            <person name="Murdoch R.W."/>
            <person name="Higgins S."/>
            <person name="Loffler F."/>
        </authorList>
    </citation>
    <scope>NUCLEOTIDE SEQUENCE</scope>
</reference>
<dbReference type="Pfam" id="PF18988">
    <property type="entry name" value="DUF5721"/>
    <property type="match status" value="1"/>
</dbReference>
<sequence>MLKPHVFELIKGNRLPKSIKIVFSADDSLLHSISPEASALFINVNFENNRLGIITGSSLKNFTLNKTVEFMWDEWVINFLEGNKISISAPEEE</sequence>
<comment type="caution">
    <text evidence="1">The sequence shown here is derived from an EMBL/GenBank/DDBJ whole genome shotgun (WGS) entry which is preliminary data.</text>
</comment>
<organism evidence="1">
    <name type="scientific">bioreactor metagenome</name>
    <dbReference type="NCBI Taxonomy" id="1076179"/>
    <lineage>
        <taxon>unclassified sequences</taxon>
        <taxon>metagenomes</taxon>
        <taxon>ecological metagenomes</taxon>
    </lineage>
</organism>
<gene>
    <name evidence="1" type="ORF">SDC9_188765</name>
</gene>
<proteinExistence type="predicted"/>
<evidence type="ECO:0000313" key="1">
    <source>
        <dbReference type="EMBL" id="MPN41223.1"/>
    </source>
</evidence>
<protein>
    <submittedName>
        <fullName evidence="1">Uncharacterized protein</fullName>
    </submittedName>
</protein>
<dbReference type="AlphaFoldDB" id="A0A645I136"/>
<name>A0A645I136_9ZZZZ</name>
<dbReference type="InterPro" id="IPR043779">
    <property type="entry name" value="DUF5721"/>
</dbReference>
<dbReference type="EMBL" id="VSSQ01098127">
    <property type="protein sequence ID" value="MPN41223.1"/>
    <property type="molecule type" value="Genomic_DNA"/>
</dbReference>
<accession>A0A645I136</accession>